<dbReference type="PANTHER" id="PTHR40465:SF1">
    <property type="entry name" value="DUF6534 DOMAIN-CONTAINING PROTEIN"/>
    <property type="match status" value="1"/>
</dbReference>
<keyword evidence="1" id="KW-1133">Transmembrane helix</keyword>
<dbReference type="InterPro" id="IPR045339">
    <property type="entry name" value="DUF6534"/>
</dbReference>
<keyword evidence="4" id="KW-1185">Reference proteome</keyword>
<evidence type="ECO:0000259" key="2">
    <source>
        <dbReference type="Pfam" id="PF20152"/>
    </source>
</evidence>
<proteinExistence type="predicted"/>
<protein>
    <recommendedName>
        <fullName evidence="2">DUF6534 domain-containing protein</fullName>
    </recommendedName>
</protein>
<accession>D8QKB1</accession>
<dbReference type="KEGG" id="scm:SCHCO_01163940"/>
<dbReference type="GeneID" id="9593195"/>
<feature type="transmembrane region" description="Helical" evidence="1">
    <location>
        <begin position="53"/>
        <end position="73"/>
    </location>
</feature>
<keyword evidence="1" id="KW-0812">Transmembrane</keyword>
<dbReference type="OrthoDB" id="2535105at2759"/>
<evidence type="ECO:0000256" key="1">
    <source>
        <dbReference type="SAM" id="Phobius"/>
    </source>
</evidence>
<evidence type="ECO:0000313" key="4">
    <source>
        <dbReference type="Proteomes" id="UP000007431"/>
    </source>
</evidence>
<dbReference type="VEuPathDB" id="FungiDB:SCHCODRAFT_01163940"/>
<dbReference type="PANTHER" id="PTHR40465">
    <property type="entry name" value="CHROMOSOME 1, WHOLE GENOME SHOTGUN SEQUENCE"/>
    <property type="match status" value="1"/>
</dbReference>
<feature type="transmembrane region" description="Helical" evidence="1">
    <location>
        <begin position="12"/>
        <end position="32"/>
    </location>
</feature>
<feature type="domain" description="DUF6534" evidence="2">
    <location>
        <begin position="157"/>
        <end position="244"/>
    </location>
</feature>
<sequence length="297" mass="32850">MATPASPIPDVTAILGPILIGSAISWVFWGLLTMQVIQYYVSYKRDRTPLKTLVGVVWVLDGVHAIVSFYAVYRCLVNDLESFRHEPSSPFWCKDSAFGVYGSVARLPAGSYGIPTVYRNPIPVALFLSWSCQHLSSDELTGAVQGTSYGYLADVLIADTTMATMLSLLLYFQRRKTPYKRTSQMLTRLLFYSVNTGTWTAVFVIATIVLCKHPKETDWWAAILDQSICGVYSNTLLANLNARDFAAGERDVTLSARRTSALGAEWMSRGAEWASRGDSSATEDVLAFAHTKRSQVS</sequence>
<dbReference type="Proteomes" id="UP000007431">
    <property type="component" value="Unassembled WGS sequence"/>
</dbReference>
<evidence type="ECO:0000313" key="3">
    <source>
        <dbReference type="EMBL" id="EFI91682.1"/>
    </source>
</evidence>
<dbReference type="Pfam" id="PF20152">
    <property type="entry name" value="DUF6534"/>
    <property type="match status" value="1"/>
</dbReference>
<name>D8QKB1_SCHCM</name>
<dbReference type="AlphaFoldDB" id="D8QKB1"/>
<gene>
    <name evidence="3" type="ORF">SCHCODRAFT_238470</name>
</gene>
<organism evidence="4">
    <name type="scientific">Schizophyllum commune (strain H4-8 / FGSC 9210)</name>
    <name type="common">Split gill fungus</name>
    <dbReference type="NCBI Taxonomy" id="578458"/>
    <lineage>
        <taxon>Eukaryota</taxon>
        <taxon>Fungi</taxon>
        <taxon>Dikarya</taxon>
        <taxon>Basidiomycota</taxon>
        <taxon>Agaricomycotina</taxon>
        <taxon>Agaricomycetes</taxon>
        <taxon>Agaricomycetidae</taxon>
        <taxon>Agaricales</taxon>
        <taxon>Schizophyllaceae</taxon>
        <taxon>Schizophyllum</taxon>
    </lineage>
</organism>
<dbReference type="OMA" id="VIFLWIC"/>
<dbReference type="InParanoid" id="D8QKB1"/>
<feature type="transmembrane region" description="Helical" evidence="1">
    <location>
        <begin position="149"/>
        <end position="169"/>
    </location>
</feature>
<keyword evidence="1" id="KW-0472">Membrane</keyword>
<feature type="transmembrane region" description="Helical" evidence="1">
    <location>
        <begin position="189"/>
        <end position="210"/>
    </location>
</feature>
<dbReference type="RefSeq" id="XP_003026585.1">
    <property type="nucleotide sequence ID" value="XM_003026539.1"/>
</dbReference>
<reference evidence="3 4" key="1">
    <citation type="journal article" date="2010" name="Nat. Biotechnol.">
        <title>Genome sequence of the model mushroom Schizophyllum commune.</title>
        <authorList>
            <person name="Ohm R.A."/>
            <person name="de Jong J.F."/>
            <person name="Lugones L.G."/>
            <person name="Aerts A."/>
            <person name="Kothe E."/>
            <person name="Stajich J.E."/>
            <person name="de Vries R.P."/>
            <person name="Record E."/>
            <person name="Levasseur A."/>
            <person name="Baker S.E."/>
            <person name="Bartholomew K.A."/>
            <person name="Coutinho P.M."/>
            <person name="Erdmann S."/>
            <person name="Fowler T.J."/>
            <person name="Gathman A.C."/>
            <person name="Lombard V."/>
            <person name="Henrissat B."/>
            <person name="Knabe N."/>
            <person name="Kuees U."/>
            <person name="Lilly W.W."/>
            <person name="Lindquist E."/>
            <person name="Lucas S."/>
            <person name="Magnuson J.K."/>
            <person name="Piumi F."/>
            <person name="Raudaskoski M."/>
            <person name="Salamov A."/>
            <person name="Schmutz J."/>
            <person name="Schwarze F.W.M.R."/>
            <person name="vanKuyk P.A."/>
            <person name="Horton J.S."/>
            <person name="Grigoriev I.V."/>
            <person name="Woesten H.A.B."/>
        </authorList>
    </citation>
    <scope>NUCLEOTIDE SEQUENCE [LARGE SCALE GENOMIC DNA]</scope>
    <source>
        <strain evidence="4">H4-8 / FGSC 9210</strain>
    </source>
</reference>
<dbReference type="HOGENOM" id="CLU_046025_2_1_1"/>
<dbReference type="EMBL" id="GL377316">
    <property type="protein sequence ID" value="EFI91682.1"/>
    <property type="molecule type" value="Genomic_DNA"/>
</dbReference>